<dbReference type="Gene3D" id="2.60.40.740">
    <property type="match status" value="1"/>
</dbReference>
<feature type="transmembrane region" description="Helical" evidence="1">
    <location>
        <begin position="515"/>
        <end position="537"/>
    </location>
</feature>
<dbReference type="SUPFAM" id="SSF49478">
    <property type="entry name" value="Cna protein B-type domain"/>
    <property type="match status" value="1"/>
</dbReference>
<dbReference type="STRING" id="1437608.GCA_000771645_01798"/>
<keyword evidence="5" id="KW-1185">Reference proteome</keyword>
<dbReference type="Proteomes" id="UP000029108">
    <property type="component" value="Unassembled WGS sequence"/>
</dbReference>
<dbReference type="RefSeq" id="WP_033496049.1">
    <property type="nucleotide sequence ID" value="NZ_JDUU01000033.1"/>
</dbReference>
<dbReference type="EMBL" id="JGYN01000040">
    <property type="protein sequence ID" value="KFI46092.1"/>
    <property type="molecule type" value="Genomic_DNA"/>
</dbReference>
<dbReference type="AlphaFoldDB" id="A0A086ZHU2"/>
<gene>
    <name evidence="4" type="ORF">BBIA_2054</name>
</gene>
<dbReference type="Gene3D" id="2.60.40.10">
    <property type="entry name" value="Immunoglobulins"/>
    <property type="match status" value="1"/>
</dbReference>
<dbReference type="GO" id="GO:0005975">
    <property type="term" value="P:carbohydrate metabolic process"/>
    <property type="evidence" value="ECO:0007669"/>
    <property type="project" value="UniProtKB-ARBA"/>
</dbReference>
<reference evidence="4 5" key="1">
    <citation type="submission" date="2014-03" db="EMBL/GenBank/DDBJ databases">
        <title>Genomics of Bifidobacteria.</title>
        <authorList>
            <person name="Ventura M."/>
            <person name="Milani C."/>
            <person name="Lugli G.A."/>
        </authorList>
    </citation>
    <scope>NUCLEOTIDE SEQUENCE [LARGE SCALE GENOMIC DNA]</scope>
    <source>
        <strain evidence="4 5">DSM 23969</strain>
    </source>
</reference>
<keyword evidence="1" id="KW-0472">Membrane</keyword>
<keyword evidence="1" id="KW-0812">Transmembrane</keyword>
<dbReference type="InterPro" id="IPR026466">
    <property type="entry name" value="Fim_isopep_form_D2_dom"/>
</dbReference>
<dbReference type="InterPro" id="IPR013783">
    <property type="entry name" value="Ig-like_fold"/>
</dbReference>
<evidence type="ECO:0000259" key="3">
    <source>
        <dbReference type="Pfam" id="PF17802"/>
    </source>
</evidence>
<dbReference type="OrthoDB" id="3240140at2"/>
<evidence type="ECO:0000313" key="4">
    <source>
        <dbReference type="EMBL" id="KFI46092.1"/>
    </source>
</evidence>
<proteinExistence type="predicted"/>
<feature type="signal peptide" evidence="2">
    <location>
        <begin position="1"/>
        <end position="28"/>
    </location>
</feature>
<evidence type="ECO:0000313" key="5">
    <source>
        <dbReference type="Proteomes" id="UP000029108"/>
    </source>
</evidence>
<dbReference type="InterPro" id="IPR041033">
    <property type="entry name" value="SpaA_PFL_dom_1"/>
</dbReference>
<evidence type="ECO:0000256" key="1">
    <source>
        <dbReference type="SAM" id="Phobius"/>
    </source>
</evidence>
<feature type="chain" id="PRO_5001818018" evidence="2">
    <location>
        <begin position="29"/>
        <end position="549"/>
    </location>
</feature>
<dbReference type="NCBIfam" id="TIGR04226">
    <property type="entry name" value="RrgB_K2N_iso_D2"/>
    <property type="match status" value="1"/>
</dbReference>
<dbReference type="InterPro" id="IPR008966">
    <property type="entry name" value="Adhesion_dom_sf"/>
</dbReference>
<dbReference type="Pfam" id="PF17802">
    <property type="entry name" value="SpaA"/>
    <property type="match status" value="1"/>
</dbReference>
<keyword evidence="2" id="KW-0732">Signal</keyword>
<sequence length="549" mass="57861">MNIRKPMALLTAMAALLGGLAFGATAHADEGTTVTTDVTFTFTADNKAQLENRDLKAYKIADFVNYGTTDKPTYGVKTAANANRDKLTSALTTAGFQNIPTDNSVDLMAWSLGQKTTKNDQGTVTQVEFNQGDTGKPWGVGTDSVSRKFADALKEDNPFYETKATTAYAVQAGKNAEGKYTATVTLPAGIYLFLDEAASTNTVTQAIPMIVNTGTLSDADTQGNRTLTLVTTAPTINMKNSAASEQQKTVDKTSASVGETLNYTLTYTIPNPVPEGFTLTFKDQPGKGLTYDPNSLKVTATPTNGTATELTANTDYTVTNNLTDNKGDGSKTIDIAITTPVTYAGQTITVTYQGTVNNEAETASGHDWHEVHNKLVDANGTPITDVTTKVFGFSFTKVDAQGKALQGAKFKLSVEDGQTGVLPTDTTNYPYENIESGSDGKVTFNGLKAGTYTVTETSPADGYLAMPGNLTFTVTISEDGAVAFGKDTWGLVSTDSNGAKVTNVKSVTELPLTGGMGIILFGVASLILASGAAILAVRARRTRMALTMA</sequence>
<dbReference type="eggNOG" id="COG4932">
    <property type="taxonomic scope" value="Bacteria"/>
</dbReference>
<dbReference type="SUPFAM" id="SSF49401">
    <property type="entry name" value="Bacterial adhesins"/>
    <property type="match status" value="1"/>
</dbReference>
<keyword evidence="1" id="KW-1133">Transmembrane helix</keyword>
<name>A0A086ZHU2_9BIFI</name>
<comment type="caution">
    <text evidence="4">The sequence shown here is derived from an EMBL/GenBank/DDBJ whole genome shotgun (WGS) entry which is preliminary data.</text>
</comment>
<feature type="domain" description="SpaA-like prealbumin fold" evidence="3">
    <location>
        <begin position="393"/>
        <end position="480"/>
    </location>
</feature>
<protein>
    <submittedName>
        <fullName evidence="4">Fimbrial subunit FimA</fullName>
    </submittedName>
</protein>
<accession>A0A086ZHU2</accession>
<organism evidence="4 5">
    <name type="scientific">Bifidobacterium biavatii DSM 23969</name>
    <dbReference type="NCBI Taxonomy" id="1437608"/>
    <lineage>
        <taxon>Bacteria</taxon>
        <taxon>Bacillati</taxon>
        <taxon>Actinomycetota</taxon>
        <taxon>Actinomycetes</taxon>
        <taxon>Bifidobacteriales</taxon>
        <taxon>Bifidobacteriaceae</taxon>
        <taxon>Bifidobacterium</taxon>
    </lineage>
</organism>
<evidence type="ECO:0000256" key="2">
    <source>
        <dbReference type="SAM" id="SignalP"/>
    </source>
</evidence>